<dbReference type="InterPro" id="IPR029045">
    <property type="entry name" value="ClpP/crotonase-like_dom_sf"/>
</dbReference>
<dbReference type="GO" id="GO:0008236">
    <property type="term" value="F:serine-type peptidase activity"/>
    <property type="evidence" value="ECO:0007669"/>
    <property type="project" value="UniProtKB-KW"/>
</dbReference>
<dbReference type="GO" id="GO:0007165">
    <property type="term" value="P:signal transduction"/>
    <property type="evidence" value="ECO:0007669"/>
    <property type="project" value="TreeGrafter"/>
</dbReference>
<evidence type="ECO:0000256" key="2">
    <source>
        <dbReference type="ARBA" id="ARBA00022670"/>
    </source>
</evidence>
<dbReference type="AlphaFoldDB" id="A0A6I0FAY2"/>
<dbReference type="PANTHER" id="PTHR32060:SF30">
    <property type="entry name" value="CARBOXY-TERMINAL PROCESSING PROTEASE CTPA"/>
    <property type="match status" value="1"/>
</dbReference>
<dbReference type="Gene3D" id="3.30.457.10">
    <property type="entry name" value="Copper amine oxidase-like, N-terminal domain"/>
    <property type="match status" value="1"/>
</dbReference>
<keyword evidence="4" id="KW-0720">Serine protease</keyword>
<dbReference type="RefSeq" id="WP_151618269.1">
    <property type="nucleotide sequence ID" value="NZ_WBXO01000001.1"/>
</dbReference>
<sequence length="491" mass="54327">MRSSAFFTFLVFLFLTLLPVQAYNDSQEQLAVKVESEKVESSESDESLLIEIRKLLKNHHIDQPNSKILELESIEEILEALGDPYTSYLTPQEEQALLDSLNLNYAGIGMVITQVDNYPAVERVFPNSPAEKSGIGKGDKILQVDELPTEGLSTDVVASKVRGPEGTKVTMKLMNALTGEPYVLELTRQRISIPQAEGEIIGNSTGYLRLYSFGEKAGEEFAKVYNKLRAEGMDRLLLDLRGNGGGSMTAAELIGDFLLPEGPLYHLVYHNGSKSTYHTEGSESLLPMVILIDEHTASAAELLSAALKERSHALLIGANSYGKGSVQSLFPLDAGGVLKVTIARYQSPQGITIDQIGLTPDLSIGTRSLQLIRAKEILEPPQTRELRLYLDRQEAILSGEKFVIEQKPMVQENRAYLPLRFIVEALGGVVEYEEVTREALLTYGNKKIPLSLHSLVIVDDRTFAPVRMISEQLGYIVEYNEESREILLASP</sequence>
<dbReference type="InterPro" id="IPR001478">
    <property type="entry name" value="PDZ"/>
</dbReference>
<evidence type="ECO:0000256" key="4">
    <source>
        <dbReference type="ARBA" id="ARBA00022825"/>
    </source>
</evidence>
<dbReference type="InterPro" id="IPR041489">
    <property type="entry name" value="PDZ_6"/>
</dbReference>
<dbReference type="Pfam" id="PF17820">
    <property type="entry name" value="PDZ_6"/>
    <property type="match status" value="1"/>
</dbReference>
<dbReference type="GO" id="GO:0006508">
    <property type="term" value="P:proteolysis"/>
    <property type="evidence" value="ECO:0007669"/>
    <property type="project" value="UniProtKB-KW"/>
</dbReference>
<dbReference type="InterPro" id="IPR004447">
    <property type="entry name" value="Peptidase_S41A"/>
</dbReference>
<dbReference type="InterPro" id="IPR005151">
    <property type="entry name" value="Tail-specific_protease"/>
</dbReference>
<dbReference type="CDD" id="cd06782">
    <property type="entry name" value="cpPDZ_CPP-like"/>
    <property type="match status" value="1"/>
</dbReference>
<evidence type="ECO:0000313" key="7">
    <source>
        <dbReference type="EMBL" id="KAB2954638.1"/>
    </source>
</evidence>
<dbReference type="SUPFAM" id="SSF52096">
    <property type="entry name" value="ClpP/crotonase"/>
    <property type="match status" value="1"/>
</dbReference>
<dbReference type="NCBIfam" id="TIGR00225">
    <property type="entry name" value="prc"/>
    <property type="match status" value="1"/>
</dbReference>
<dbReference type="SMART" id="SM00245">
    <property type="entry name" value="TSPc"/>
    <property type="match status" value="1"/>
</dbReference>
<feature type="signal peptide" evidence="5">
    <location>
        <begin position="1"/>
        <end position="22"/>
    </location>
</feature>
<dbReference type="PANTHER" id="PTHR32060">
    <property type="entry name" value="TAIL-SPECIFIC PROTEASE"/>
    <property type="match status" value="1"/>
</dbReference>
<evidence type="ECO:0000256" key="1">
    <source>
        <dbReference type="ARBA" id="ARBA00009179"/>
    </source>
</evidence>
<dbReference type="SUPFAM" id="SSF50156">
    <property type="entry name" value="PDZ domain-like"/>
    <property type="match status" value="1"/>
</dbReference>
<dbReference type="InterPro" id="IPR036034">
    <property type="entry name" value="PDZ_sf"/>
</dbReference>
<dbReference type="Gene3D" id="3.30.750.44">
    <property type="match status" value="1"/>
</dbReference>
<keyword evidence="8" id="KW-1185">Reference proteome</keyword>
<comment type="similarity">
    <text evidence="1">Belongs to the peptidase S41A family.</text>
</comment>
<dbReference type="InterPro" id="IPR012854">
    <property type="entry name" value="Cu_amine_oxidase-like_N"/>
</dbReference>
<keyword evidence="2" id="KW-0645">Protease</keyword>
<evidence type="ECO:0000313" key="8">
    <source>
        <dbReference type="Proteomes" id="UP000468766"/>
    </source>
</evidence>
<dbReference type="InterPro" id="IPR036582">
    <property type="entry name" value="Mao_N_sf"/>
</dbReference>
<protein>
    <submittedName>
        <fullName evidence="7">PDZ domain-containing protein</fullName>
    </submittedName>
</protein>
<dbReference type="Gene3D" id="3.90.226.10">
    <property type="entry name" value="2-enoyl-CoA Hydratase, Chain A, domain 1"/>
    <property type="match status" value="1"/>
</dbReference>
<evidence type="ECO:0000256" key="5">
    <source>
        <dbReference type="SAM" id="SignalP"/>
    </source>
</evidence>
<organism evidence="7 8">
    <name type="scientific">Heliorestis acidaminivorans</name>
    <dbReference type="NCBI Taxonomy" id="553427"/>
    <lineage>
        <taxon>Bacteria</taxon>
        <taxon>Bacillati</taxon>
        <taxon>Bacillota</taxon>
        <taxon>Clostridia</taxon>
        <taxon>Eubacteriales</taxon>
        <taxon>Heliobacteriaceae</taxon>
        <taxon>Heliorestis</taxon>
    </lineage>
</organism>
<dbReference type="CDD" id="cd07560">
    <property type="entry name" value="Peptidase_S41_CPP"/>
    <property type="match status" value="1"/>
</dbReference>
<evidence type="ECO:0000259" key="6">
    <source>
        <dbReference type="PROSITE" id="PS50106"/>
    </source>
</evidence>
<dbReference type="Proteomes" id="UP000468766">
    <property type="component" value="Unassembled WGS sequence"/>
</dbReference>
<dbReference type="OrthoDB" id="9812068at2"/>
<feature type="chain" id="PRO_5026312107" evidence="5">
    <location>
        <begin position="23"/>
        <end position="491"/>
    </location>
</feature>
<proteinExistence type="inferred from homology"/>
<dbReference type="GO" id="GO:0004175">
    <property type="term" value="F:endopeptidase activity"/>
    <property type="evidence" value="ECO:0007669"/>
    <property type="project" value="TreeGrafter"/>
</dbReference>
<dbReference type="Pfam" id="PF03572">
    <property type="entry name" value="Peptidase_S41"/>
    <property type="match status" value="1"/>
</dbReference>
<keyword evidence="5" id="KW-0732">Signal</keyword>
<reference evidence="7 8" key="1">
    <citation type="submission" date="2019-10" db="EMBL/GenBank/DDBJ databases">
        <title>Whole-genome sequence of the extremophile Heliorestis acidaminivorans DSM 24790.</title>
        <authorList>
            <person name="Kyndt J.A."/>
            <person name="Meyer T.E."/>
        </authorList>
    </citation>
    <scope>NUCLEOTIDE SEQUENCE [LARGE SCALE GENOMIC DNA]</scope>
    <source>
        <strain evidence="7 8">DSM 24790</strain>
    </source>
</reference>
<dbReference type="Gene3D" id="2.30.42.10">
    <property type="match status" value="1"/>
</dbReference>
<accession>A0A6I0FAY2</accession>
<feature type="domain" description="PDZ" evidence="6">
    <location>
        <begin position="108"/>
        <end position="162"/>
    </location>
</feature>
<dbReference type="SMART" id="SM00228">
    <property type="entry name" value="PDZ"/>
    <property type="match status" value="1"/>
</dbReference>
<dbReference type="SUPFAM" id="SSF55383">
    <property type="entry name" value="Copper amine oxidase, domain N"/>
    <property type="match status" value="2"/>
</dbReference>
<dbReference type="PROSITE" id="PS50106">
    <property type="entry name" value="PDZ"/>
    <property type="match status" value="1"/>
</dbReference>
<dbReference type="Pfam" id="PF07833">
    <property type="entry name" value="Cu_amine_oxidN1"/>
    <property type="match status" value="1"/>
</dbReference>
<evidence type="ECO:0000256" key="3">
    <source>
        <dbReference type="ARBA" id="ARBA00022801"/>
    </source>
</evidence>
<dbReference type="GO" id="GO:0030288">
    <property type="term" value="C:outer membrane-bounded periplasmic space"/>
    <property type="evidence" value="ECO:0007669"/>
    <property type="project" value="TreeGrafter"/>
</dbReference>
<comment type="caution">
    <text evidence="7">The sequence shown here is derived from an EMBL/GenBank/DDBJ whole genome shotgun (WGS) entry which is preliminary data.</text>
</comment>
<keyword evidence="3" id="KW-0378">Hydrolase</keyword>
<name>A0A6I0FAY2_9FIRM</name>
<dbReference type="EMBL" id="WBXO01000001">
    <property type="protein sequence ID" value="KAB2954638.1"/>
    <property type="molecule type" value="Genomic_DNA"/>
</dbReference>
<gene>
    <name evidence="7" type="ORF">F9B85_02900</name>
</gene>